<keyword evidence="1" id="KW-0175">Coiled coil</keyword>
<feature type="compositionally biased region" description="Pro residues" evidence="2">
    <location>
        <begin position="101"/>
        <end position="110"/>
    </location>
</feature>
<reference evidence="3 4" key="1">
    <citation type="journal article" date="2015" name="Biotechnol. Biofuels">
        <title>Enhanced degradation of softwood versus hardwood by the white-rot fungus Pycnoporus coccineus.</title>
        <authorList>
            <person name="Couturier M."/>
            <person name="Navarro D."/>
            <person name="Chevret D."/>
            <person name="Henrissat B."/>
            <person name="Piumi F."/>
            <person name="Ruiz-Duenas F.J."/>
            <person name="Martinez A.T."/>
            <person name="Grigoriev I.V."/>
            <person name="Riley R."/>
            <person name="Lipzen A."/>
            <person name="Berrin J.G."/>
            <person name="Master E.R."/>
            <person name="Rosso M.N."/>
        </authorList>
    </citation>
    <scope>NUCLEOTIDE SEQUENCE [LARGE SCALE GENOMIC DNA]</scope>
    <source>
        <strain evidence="3 4">BRFM310</strain>
    </source>
</reference>
<dbReference type="Proteomes" id="UP000193067">
    <property type="component" value="Unassembled WGS sequence"/>
</dbReference>
<feature type="region of interest" description="Disordered" evidence="2">
    <location>
        <begin position="1542"/>
        <end position="1564"/>
    </location>
</feature>
<feature type="compositionally biased region" description="Polar residues" evidence="2">
    <location>
        <begin position="137"/>
        <end position="150"/>
    </location>
</feature>
<dbReference type="OrthoDB" id="2659442at2759"/>
<evidence type="ECO:0000256" key="1">
    <source>
        <dbReference type="SAM" id="Coils"/>
    </source>
</evidence>
<feature type="region of interest" description="Disordered" evidence="2">
    <location>
        <begin position="91"/>
        <end position="182"/>
    </location>
</feature>
<keyword evidence="4" id="KW-1185">Reference proteome</keyword>
<evidence type="ECO:0000313" key="4">
    <source>
        <dbReference type="Proteomes" id="UP000193067"/>
    </source>
</evidence>
<organism evidence="3 4">
    <name type="scientific">Trametes coccinea (strain BRFM310)</name>
    <name type="common">Pycnoporus coccineus</name>
    <dbReference type="NCBI Taxonomy" id="1353009"/>
    <lineage>
        <taxon>Eukaryota</taxon>
        <taxon>Fungi</taxon>
        <taxon>Dikarya</taxon>
        <taxon>Basidiomycota</taxon>
        <taxon>Agaricomycotina</taxon>
        <taxon>Agaricomycetes</taxon>
        <taxon>Polyporales</taxon>
        <taxon>Polyporaceae</taxon>
        <taxon>Trametes</taxon>
    </lineage>
</organism>
<proteinExistence type="predicted"/>
<sequence>MPTTGHASAQVEPITIELDNGSVILKTEYDFVKQKHKVQCDICGLTIYLNNRGNPIFLISHRRSKNCDEFLQKRRRKQERDHILAIRQSIHSAGMDSAPQTPSPARPPCAPAEHGPPSSFTSYRDIPVWSPTPVATPRSSAPASSCNSPTPEHRNSLNPELHPTGSDLIQSSSPSSPSPVHTEIQQTLAQKEADDQLADVVISMGELSSVGVAAKNTDTCECRGVLVEWTPGSVWDTYPYHRHAEDVDHLPWEPIAIENNRWMRIRSEDCLGRVLRSAAICSVCLAVPQSERFTTIMKRAVTAAEHTPWIRLTHRQLMQLLRKTSGQYRRLRLKYRNTDRKLSSLRRRINDHQRIVMLLANHDVKRLRRLLSVALRKGAGASTLITQIQRSIAGLYTPRGGYEHSRELDVAFLAKALGGPRLLYALTHAYGLPSAATLNRHVTVPQLLPCLTAPTAQDVNDNLAALCDPHIKPPMLVQPCDPPILGHGSNPQTLPALILMVDGVAIEERCRYSAERNSIVGLCREHSHDVRTRVTGFDVIQDAEAALHGSGEGSTAVPPRCHYGKDATVVAIAPYARADHYTPVPILISSSCKAETGDDLAGWLRLVLENWRTHPYGERVHGPIGSLGSDGEASFRRAHFLLCMSEELSKVTPLGRVLHALPGFNHGLVGTCDPKHVIKRFATLLRNPKGIMISDTLLMCHDIYAHLQTLPGMNPEKAGLLLDPADKQNVPKAVHLLQTLLKLETDAPAPSLPSAAHRRHVLSFLSRVFGAFTLPFISVEMSLSEQVRSLVAYAHLIAILWVQHGTKFMTGALYADSQAIVKNVIINIARLQLVDGNLPFYIILEGTDRLEGLFADCPPSSRIIQGIMERNPDIDRGHRRLSLKNAMGVDHVNPRSWSGNVRVGDVELGAEWRKGREEAEKIFDTYLGITRPHRDFNSLFSLASKECDLLRPLGDYVGCTFDPDDLRTESPETELASKLAGLEDTHGGGDGVTHQSVPMDPSLCPASTPGEGTSALAPSQAPRTAPADDPPLPENTPHPSDLADDHYDDEAEGVELDDLLPDNARPGVRAIDDPSAFDDSRFLVIDGRKYLKASIVTIILTAKRSRKVTMRTLRVRGVTIEDLHGSEHWRFNSNELSGTDLVKAGDIAAILTRVGSIICLAVVEILEFQKGVTSSQRITAVELDDLEQHSSGIRALVQPMKMRRLDSPGSGDMDGKWLWDHEYIQFSADQGEEHTRGAKRAKHTLQVPGSLIYPLGPEVDHLTPLEGELGTVGERPHRPLKVTWSLRTAQLEEALDAAWEGLHPDTEDILTNLDLLPSLKPSSSLPYKGVNGPAFIVRDVPEHLRMKKLTRTSIVPCLLCGEKLPLSSMRDHVGHHILFSMRDVHDPKDPAVQVGTEPCGFCGREDTCITHLSKKNGTNKISSSCRYHYASMSYSAAAKSTVTTPCTNVPIHCPLCPRTSSGSAATIWKYNTVSHLISTHVEMDKRLPGLPPQFLVDSHISMAEEKAMGIGEEWTARWRDVHDVPGSDDVQEAQEELAANAVKRGRAESMAQVEQTRTKTARTQ</sequence>
<evidence type="ECO:0000256" key="2">
    <source>
        <dbReference type="SAM" id="MobiDB-lite"/>
    </source>
</evidence>
<feature type="coiled-coil region" evidence="1">
    <location>
        <begin position="328"/>
        <end position="355"/>
    </location>
</feature>
<gene>
    <name evidence="3" type="ORF">PYCCODRAFT_1479355</name>
</gene>
<protein>
    <submittedName>
        <fullName evidence="3">Uncharacterized protein</fullName>
    </submittedName>
</protein>
<dbReference type="EMBL" id="KZ084120">
    <property type="protein sequence ID" value="OSD00270.1"/>
    <property type="molecule type" value="Genomic_DNA"/>
</dbReference>
<accession>A0A1Y2IGG8</accession>
<feature type="region of interest" description="Disordered" evidence="2">
    <location>
        <begin position="982"/>
        <end position="1046"/>
    </location>
</feature>
<name>A0A1Y2IGG8_TRAC3</name>
<evidence type="ECO:0000313" key="3">
    <source>
        <dbReference type="EMBL" id="OSD00270.1"/>
    </source>
</evidence>